<feature type="compositionally biased region" description="Polar residues" evidence="11">
    <location>
        <begin position="595"/>
        <end position="608"/>
    </location>
</feature>
<evidence type="ECO:0000256" key="4">
    <source>
        <dbReference type="ARBA" id="ARBA00022801"/>
    </source>
</evidence>
<feature type="compositionally biased region" description="Basic and acidic residues" evidence="11">
    <location>
        <begin position="321"/>
        <end position="339"/>
    </location>
</feature>
<dbReference type="Pfam" id="PF12796">
    <property type="entry name" value="Ank_2"/>
    <property type="match status" value="1"/>
</dbReference>
<evidence type="ECO:0000256" key="9">
    <source>
        <dbReference type="PROSITE-ProRule" id="PRU00192"/>
    </source>
</evidence>
<dbReference type="GO" id="GO:0005739">
    <property type="term" value="C:mitochondrion"/>
    <property type="evidence" value="ECO:0007669"/>
    <property type="project" value="TreeGrafter"/>
</dbReference>
<name>A0A556TTZ3_BAGYA</name>
<dbReference type="Proteomes" id="UP000319801">
    <property type="component" value="Unassembled WGS sequence"/>
</dbReference>
<evidence type="ECO:0000256" key="11">
    <source>
        <dbReference type="SAM" id="MobiDB-lite"/>
    </source>
</evidence>
<dbReference type="InterPro" id="IPR016035">
    <property type="entry name" value="Acyl_Trfase/lysoPLipase"/>
</dbReference>
<feature type="repeat" description="ANK" evidence="8">
    <location>
        <begin position="277"/>
        <end position="309"/>
    </location>
</feature>
<keyword evidence="10" id="KW-0442">Lipid degradation</keyword>
<feature type="region of interest" description="Disordered" evidence="11">
    <location>
        <begin position="585"/>
        <end position="663"/>
    </location>
</feature>
<reference evidence="15 16" key="1">
    <citation type="journal article" date="2019" name="Genome Biol. Evol.">
        <title>Whole-Genome Sequencing of the Giant Devil Catfish, Bagarius yarrelli.</title>
        <authorList>
            <person name="Jiang W."/>
            <person name="Lv Y."/>
            <person name="Cheng L."/>
            <person name="Yang K."/>
            <person name="Chao B."/>
            <person name="Wang X."/>
            <person name="Li Y."/>
            <person name="Pan X."/>
            <person name="You X."/>
            <person name="Zhang Y."/>
            <person name="Yang J."/>
            <person name="Li J."/>
            <person name="Zhang X."/>
            <person name="Liu S."/>
            <person name="Sun C."/>
            <person name="Yang J."/>
            <person name="Shi Q."/>
        </authorList>
    </citation>
    <scope>NUCLEOTIDE SEQUENCE [LARGE SCALE GENOMIC DNA]</scope>
    <source>
        <strain evidence="15">JWS20170419001</strain>
        <tissue evidence="15">Muscle</tissue>
    </source>
</reference>
<evidence type="ECO:0000256" key="2">
    <source>
        <dbReference type="ARBA" id="ARBA00022443"/>
    </source>
</evidence>
<evidence type="ECO:0000256" key="3">
    <source>
        <dbReference type="ARBA" id="ARBA00022737"/>
    </source>
</evidence>
<evidence type="ECO:0000256" key="7">
    <source>
        <dbReference type="ARBA" id="ARBA00023422"/>
    </source>
</evidence>
<dbReference type="GO" id="GO:0052816">
    <property type="term" value="F:long-chain fatty acyl-CoA hydrolase activity"/>
    <property type="evidence" value="ECO:0007669"/>
    <property type="project" value="TreeGrafter"/>
</dbReference>
<dbReference type="PANTHER" id="PTHR24139">
    <property type="entry name" value="CALCIUM-INDEPENDENT PHOSPHOLIPASE A2"/>
    <property type="match status" value="1"/>
</dbReference>
<dbReference type="CDD" id="cd11914">
    <property type="entry name" value="SH3_BAIAP2L2"/>
    <property type="match status" value="1"/>
</dbReference>
<dbReference type="InterPro" id="IPR001452">
    <property type="entry name" value="SH3_domain"/>
</dbReference>
<dbReference type="Pfam" id="PF13857">
    <property type="entry name" value="Ank_5"/>
    <property type="match status" value="1"/>
</dbReference>
<dbReference type="Gene3D" id="2.30.30.40">
    <property type="entry name" value="SH3 Domains"/>
    <property type="match status" value="1"/>
</dbReference>
<evidence type="ECO:0000313" key="16">
    <source>
        <dbReference type="Proteomes" id="UP000319801"/>
    </source>
</evidence>
<feature type="region of interest" description="Disordered" evidence="11">
    <location>
        <begin position="795"/>
        <end position="816"/>
    </location>
</feature>
<organism evidence="15 16">
    <name type="scientific">Bagarius yarrelli</name>
    <name type="common">Goonch</name>
    <name type="synonym">Bagrus yarrelli</name>
    <dbReference type="NCBI Taxonomy" id="175774"/>
    <lineage>
        <taxon>Eukaryota</taxon>
        <taxon>Metazoa</taxon>
        <taxon>Chordata</taxon>
        <taxon>Craniata</taxon>
        <taxon>Vertebrata</taxon>
        <taxon>Euteleostomi</taxon>
        <taxon>Actinopterygii</taxon>
        <taxon>Neopterygii</taxon>
        <taxon>Teleostei</taxon>
        <taxon>Ostariophysi</taxon>
        <taxon>Siluriformes</taxon>
        <taxon>Sisoridae</taxon>
        <taxon>Sisorinae</taxon>
        <taxon>Bagarius</taxon>
    </lineage>
</organism>
<dbReference type="InterPro" id="IPR047148">
    <property type="entry name" value="PLPL9"/>
</dbReference>
<feature type="domain" description="IMD" evidence="13">
    <location>
        <begin position="509"/>
        <end position="578"/>
    </location>
</feature>
<dbReference type="InterPro" id="IPR002110">
    <property type="entry name" value="Ankyrin_rpt"/>
</dbReference>
<dbReference type="Pfam" id="PF14604">
    <property type="entry name" value="SH3_9"/>
    <property type="match status" value="1"/>
</dbReference>
<dbReference type="EC" id="3.1.1.4" evidence="1"/>
<evidence type="ECO:0000259" key="13">
    <source>
        <dbReference type="PROSITE" id="PS51338"/>
    </source>
</evidence>
<dbReference type="InterPro" id="IPR035593">
    <property type="entry name" value="Pinkbar_SH3"/>
</dbReference>
<dbReference type="EMBL" id="VCAZ01000018">
    <property type="protein sequence ID" value="TSK67279.1"/>
    <property type="molecule type" value="Genomic_DNA"/>
</dbReference>
<comment type="caution">
    <text evidence="15">The sequence shown here is derived from an EMBL/GenBank/DDBJ whole genome shotgun (WGS) entry which is preliminary data.</text>
</comment>
<feature type="domain" description="SH3" evidence="12">
    <location>
        <begin position="664"/>
        <end position="727"/>
    </location>
</feature>
<accession>A0A556TTZ3</accession>
<dbReference type="PROSITE" id="PS51635">
    <property type="entry name" value="PNPLA"/>
    <property type="match status" value="1"/>
</dbReference>
<dbReference type="GO" id="GO:0047499">
    <property type="term" value="F:calcium-independent phospholipase A2 activity"/>
    <property type="evidence" value="ECO:0007669"/>
    <property type="project" value="InterPro"/>
</dbReference>
<keyword evidence="16" id="KW-1185">Reference proteome</keyword>
<dbReference type="GO" id="GO:0035965">
    <property type="term" value="P:cardiolipin acyl-chain remodeling"/>
    <property type="evidence" value="ECO:0007669"/>
    <property type="project" value="TreeGrafter"/>
</dbReference>
<feature type="domain" description="PNPLA" evidence="14">
    <location>
        <begin position="378"/>
        <end position="521"/>
    </location>
</feature>
<sequence length="938" mass="103743">MQFLGRIIGTVSNVFTNPYRVREVQLSDYRSRVKMKQDERIYALKLRPFYETLHPPLKPETLQPIVDCLRNHPDWSSAHIAVDTGLRDCLKHNHVLSQMNVRDAQGQTPLHLACERGEVSCVRELIEECQARTDIRDKSGDTPMHCAAKQDSAVIVEAIVLSSQVLCSRLCPGVNELNQAGEAPLHIACRLGKTGAARALIKGGARSNVIGGYAYPIHTAMKYSAKGCAELILADDLNQLSAEDPIYGGTPLHWAKTAEMSRLLLDHGCSLNYLSKTGESPLHIMCKRGRYEAAMTLLTHGVNPNLKGENGNTALHLAMKEKTGQEKTGQEKTGPDKMGKSKTGFNDLIHAAAAISAISQGYTEVDGLKTGKKRDRLLCLDGGGIKGLVLIQLLIAIEKEAGRPIRELFDWVAGTSTGGILALAVIHGKSMEYLRCLYFRMKDEVFKGSRPYESAPLEDFLKQEFGENTMMTDVRHPKVMVTKQVVWRAARSSGAAPTYFRPMGRFLDGDVLIQISETQRKLTAEVEGVFCWFHVEVLQALDKNVRLDEEYIGGSRRVYELEVRNQAANLERQLRRGAYRDSLQKTEGWKERVNESQSSRSRTPTPLEQDTHLRAAVSSLLQPGDRDEGWPGQDHQLGRVPSRAPSPLQTRSRSGSVSESPVVSGGQQVKALVSHPTSSNPVLLPFSRGDTITLLVPEPRNGWMYGRHDASLRQGWFPASYVAPVEDLSSMTPSLLHRNHGTNNPLEATSQSQSMDIRNYGEVPPSAPPLPRGSSDHLTVSPLLDRKTESVYEVTSSQSYNEIPPPAPPLRRASGDLRPVSPLLDRRAESHFESMTGYAVPERKVEPILERPNPHRQLPDHPLFPSGYSAANLDYCKIFRDYDITVSVTDPSTDSSQSQLLTAPLIRPSLDPSLTVHSVTVQTPPLILSQVSVTDPVH</sequence>
<evidence type="ECO:0000313" key="15">
    <source>
        <dbReference type="EMBL" id="TSK67279.1"/>
    </source>
</evidence>
<dbReference type="InterPro" id="IPR036770">
    <property type="entry name" value="Ankyrin_rpt-contain_sf"/>
</dbReference>
<dbReference type="PROSITE" id="PS50088">
    <property type="entry name" value="ANK_REPEAT"/>
    <property type="match status" value="3"/>
</dbReference>
<comment type="catalytic activity">
    <reaction evidence="7">
        <text>a 1,2-diacyl-sn-glycero-3-phosphocholine + H2O = a 1-acyl-sn-glycero-3-phosphocholine + a fatty acid + H(+)</text>
        <dbReference type="Rhea" id="RHEA:15801"/>
        <dbReference type="ChEBI" id="CHEBI:15377"/>
        <dbReference type="ChEBI" id="CHEBI:15378"/>
        <dbReference type="ChEBI" id="CHEBI:28868"/>
        <dbReference type="ChEBI" id="CHEBI:57643"/>
        <dbReference type="ChEBI" id="CHEBI:58168"/>
        <dbReference type="EC" id="3.1.1.4"/>
    </reaction>
    <physiologicalReaction direction="left-to-right" evidence="7">
        <dbReference type="Rhea" id="RHEA:15802"/>
    </physiologicalReaction>
</comment>
<dbReference type="InterPro" id="IPR027267">
    <property type="entry name" value="AH/BAR_dom_sf"/>
</dbReference>
<feature type="region of interest" description="Disordered" evidence="11">
    <location>
        <begin position="321"/>
        <end position="340"/>
    </location>
</feature>
<dbReference type="SUPFAM" id="SSF103657">
    <property type="entry name" value="BAR/IMD domain-like"/>
    <property type="match status" value="1"/>
</dbReference>
<gene>
    <name evidence="15" type="ORF">Baya_5256</name>
</gene>
<dbReference type="Gene3D" id="3.40.1090.10">
    <property type="entry name" value="Cytosolic phospholipase A2 catalytic domain"/>
    <property type="match status" value="1"/>
</dbReference>
<dbReference type="Pfam" id="PF01734">
    <property type="entry name" value="Patatin"/>
    <property type="match status" value="1"/>
</dbReference>
<dbReference type="GO" id="GO:2000304">
    <property type="term" value="P:positive regulation of ceramide biosynthetic process"/>
    <property type="evidence" value="ECO:0007669"/>
    <property type="project" value="TreeGrafter"/>
</dbReference>
<feature type="active site" description="Proton acceptor" evidence="10">
    <location>
        <position position="508"/>
    </location>
</feature>
<feature type="compositionally biased region" description="Basic and acidic residues" evidence="11">
    <location>
        <begin position="585"/>
        <end position="594"/>
    </location>
</feature>
<evidence type="ECO:0000259" key="14">
    <source>
        <dbReference type="PROSITE" id="PS51635"/>
    </source>
</evidence>
<dbReference type="PROSITE" id="PS50002">
    <property type="entry name" value="SH3"/>
    <property type="match status" value="1"/>
</dbReference>
<dbReference type="GO" id="GO:0016042">
    <property type="term" value="P:lipid catabolic process"/>
    <property type="evidence" value="ECO:0007669"/>
    <property type="project" value="UniProtKB-UniRule"/>
</dbReference>
<keyword evidence="3" id="KW-0677">Repeat</keyword>
<dbReference type="AlphaFoldDB" id="A0A556TTZ3"/>
<feature type="region of interest" description="Disordered" evidence="11">
    <location>
        <begin position="758"/>
        <end position="779"/>
    </location>
</feature>
<evidence type="ECO:0000256" key="1">
    <source>
        <dbReference type="ARBA" id="ARBA00013278"/>
    </source>
</evidence>
<keyword evidence="6 10" id="KW-0443">Lipid metabolism</keyword>
<feature type="active site" description="Nucleophile" evidence="10">
    <location>
        <position position="416"/>
    </location>
</feature>
<dbReference type="InterPro" id="IPR036028">
    <property type="entry name" value="SH3-like_dom_sf"/>
</dbReference>
<keyword evidence="5 8" id="KW-0040">ANK repeat</keyword>
<dbReference type="SMART" id="SM00248">
    <property type="entry name" value="ANK"/>
    <property type="match status" value="7"/>
</dbReference>
<proteinExistence type="predicted"/>
<evidence type="ECO:0000256" key="8">
    <source>
        <dbReference type="PROSITE-ProRule" id="PRU00023"/>
    </source>
</evidence>
<dbReference type="Gene3D" id="1.25.40.20">
    <property type="entry name" value="Ankyrin repeat-containing domain"/>
    <property type="match status" value="2"/>
</dbReference>
<dbReference type="SUPFAM" id="SSF48403">
    <property type="entry name" value="Ankyrin repeat"/>
    <property type="match status" value="1"/>
</dbReference>
<dbReference type="SMART" id="SM00326">
    <property type="entry name" value="SH3"/>
    <property type="match status" value="1"/>
</dbReference>
<keyword evidence="4 10" id="KW-0378">Hydrolase</keyword>
<dbReference type="PANTHER" id="PTHR24139:SF34">
    <property type="entry name" value="85_88 KDA CALCIUM-INDEPENDENT PHOSPHOLIPASE A2"/>
    <property type="match status" value="1"/>
</dbReference>
<dbReference type="PROSITE" id="PS50297">
    <property type="entry name" value="ANK_REP_REGION"/>
    <property type="match status" value="3"/>
</dbReference>
<dbReference type="SUPFAM" id="SSF52151">
    <property type="entry name" value="FabD/lysophospholipase-like"/>
    <property type="match status" value="1"/>
</dbReference>
<evidence type="ECO:0000259" key="12">
    <source>
        <dbReference type="PROSITE" id="PS50002"/>
    </source>
</evidence>
<feature type="repeat" description="ANK" evidence="8">
    <location>
        <begin position="105"/>
        <end position="138"/>
    </location>
</feature>
<keyword evidence="2 9" id="KW-0728">SH3 domain</keyword>
<feature type="repeat" description="ANK" evidence="8">
    <location>
        <begin position="180"/>
        <end position="212"/>
    </location>
</feature>
<evidence type="ECO:0000256" key="10">
    <source>
        <dbReference type="PROSITE-ProRule" id="PRU01161"/>
    </source>
</evidence>
<evidence type="ECO:0000256" key="5">
    <source>
        <dbReference type="ARBA" id="ARBA00023043"/>
    </source>
</evidence>
<evidence type="ECO:0000256" key="6">
    <source>
        <dbReference type="ARBA" id="ARBA00023098"/>
    </source>
</evidence>
<feature type="short sequence motif" description="GXGXXG" evidence="10">
    <location>
        <begin position="382"/>
        <end position="387"/>
    </location>
</feature>
<dbReference type="GO" id="GO:0007009">
    <property type="term" value="P:plasma membrane organization"/>
    <property type="evidence" value="ECO:0007669"/>
    <property type="project" value="InterPro"/>
</dbReference>
<dbReference type="Pfam" id="PF08397">
    <property type="entry name" value="IMD"/>
    <property type="match status" value="1"/>
</dbReference>
<feature type="compositionally biased region" description="Low complexity" evidence="11">
    <location>
        <begin position="652"/>
        <end position="663"/>
    </location>
</feature>
<feature type="short sequence motif" description="GXSXG" evidence="10">
    <location>
        <begin position="414"/>
        <end position="418"/>
    </location>
</feature>
<dbReference type="OrthoDB" id="10021675at2759"/>
<protein>
    <recommendedName>
        <fullName evidence="1">phospholipase A2</fullName>
        <ecNumber evidence="1">3.1.1.4</ecNumber>
    </recommendedName>
</protein>
<dbReference type="InterPro" id="IPR013606">
    <property type="entry name" value="I-BAR_dom"/>
</dbReference>
<dbReference type="InterPro" id="IPR002641">
    <property type="entry name" value="PNPLA_dom"/>
</dbReference>
<dbReference type="PROSITE" id="PS51338">
    <property type="entry name" value="IMD"/>
    <property type="match status" value="1"/>
</dbReference>
<dbReference type="SUPFAM" id="SSF50044">
    <property type="entry name" value="SH3-domain"/>
    <property type="match status" value="1"/>
</dbReference>
<comment type="caution">
    <text evidence="10">Lacks conserved residue(s) required for the propagation of feature annotation.</text>
</comment>